<dbReference type="EMBL" id="ADZX01000646">
    <property type="protein sequence ID" value="EFK95814.1"/>
    <property type="molecule type" value="Genomic_DNA"/>
</dbReference>
<keyword evidence="1" id="KW-0812">Transmembrane</keyword>
<gene>
    <name evidence="2" type="ORF">LDC_2171</name>
</gene>
<reference evidence="2" key="2">
    <citation type="journal article" date="2011" name="Microb. Ecol.">
        <title>Taxonomic and Functional Metagenomic Profiling of the Microbial Community in the Anoxic Sediment of a Sub-saline Shallow Lake (Laguna de Carrizo, Central Spain).</title>
        <authorList>
            <person name="Ferrer M."/>
            <person name="Guazzaroni M.E."/>
            <person name="Richter M."/>
            <person name="Garcia-Salamanca A."/>
            <person name="Yarza P."/>
            <person name="Suarez-Suarez A."/>
            <person name="Solano J."/>
            <person name="Alcaide M."/>
            <person name="van Dillewijn P."/>
            <person name="Molina-Henares M.A."/>
            <person name="Lopez-Cortes N."/>
            <person name="Al-Ramahi Y."/>
            <person name="Guerrero C."/>
            <person name="Acosta A."/>
            <person name="de Eugenio L.I."/>
            <person name="Martinez V."/>
            <person name="Marques S."/>
            <person name="Rojo F."/>
            <person name="Santero E."/>
            <person name="Genilloud O."/>
            <person name="Perez-Perez J."/>
            <person name="Rossello-Mora R."/>
            <person name="Ramos J.L."/>
        </authorList>
    </citation>
    <scope>NUCLEOTIDE SEQUENCE</scope>
</reference>
<feature type="transmembrane region" description="Helical" evidence="1">
    <location>
        <begin position="94"/>
        <end position="111"/>
    </location>
</feature>
<proteinExistence type="predicted"/>
<reference evidence="2" key="1">
    <citation type="submission" date="2010-07" db="EMBL/GenBank/DDBJ databases">
        <authorList>
            <consortium name="CONSOLIDER consortium CSD2007-00005"/>
            <person name="Guazzaroni M.-E."/>
            <person name="Richter M."/>
            <person name="Garcia-Salamanca A."/>
            <person name="Yarza P."/>
            <person name="Ferrer M."/>
        </authorList>
    </citation>
    <scope>NUCLEOTIDE SEQUENCE</scope>
</reference>
<dbReference type="Pfam" id="PF14559">
    <property type="entry name" value="TPR_19"/>
    <property type="match status" value="1"/>
</dbReference>
<dbReference type="PANTHER" id="PTHR12558">
    <property type="entry name" value="CELL DIVISION CYCLE 16,23,27"/>
    <property type="match status" value="1"/>
</dbReference>
<dbReference type="NCBIfam" id="NF047558">
    <property type="entry name" value="TPR_END_plus"/>
    <property type="match status" value="1"/>
</dbReference>
<feature type="transmembrane region" description="Helical" evidence="1">
    <location>
        <begin position="44"/>
        <end position="67"/>
    </location>
</feature>
<dbReference type="SMART" id="SM00028">
    <property type="entry name" value="TPR"/>
    <property type="match status" value="4"/>
</dbReference>
<name>D9PKV0_9ZZZZ</name>
<organism evidence="2">
    <name type="scientific">sediment metagenome</name>
    <dbReference type="NCBI Taxonomy" id="749907"/>
    <lineage>
        <taxon>unclassified sequences</taxon>
        <taxon>metagenomes</taxon>
        <taxon>ecological metagenomes</taxon>
    </lineage>
</organism>
<dbReference type="InterPro" id="IPR011990">
    <property type="entry name" value="TPR-like_helical_dom_sf"/>
</dbReference>
<evidence type="ECO:0000313" key="2">
    <source>
        <dbReference type="EMBL" id="EFK95814.1"/>
    </source>
</evidence>
<keyword evidence="1" id="KW-1133">Transmembrane helix</keyword>
<dbReference type="SUPFAM" id="SSF48452">
    <property type="entry name" value="TPR-like"/>
    <property type="match status" value="2"/>
</dbReference>
<dbReference type="PANTHER" id="PTHR12558:SF33">
    <property type="entry name" value="BLL7664 PROTEIN"/>
    <property type="match status" value="1"/>
</dbReference>
<comment type="caution">
    <text evidence="2">The sequence shown here is derived from an EMBL/GenBank/DDBJ whole genome shotgun (WGS) entry which is preliminary data.</text>
</comment>
<sequence length="585" mass="64392">MQAAWLAELRRRNVHRVVIAYLAVAWLLAQVADFLADAFDSPAWILRALVIVLLLGLPAAIAIAWFFEWTPVGLVREEPAPRGAALRLRPHRRFDLAIAALLAAALGYFAATHEWRAGETQLPPTAGRATLAVLPFKPVVATDRDEALEFGMADTLILRLSGIAGIAVSPLSSVRRYSALDSDALAAGRELGVRSVLDGSVQRSGERLRVTARLLSVDDGRQLWSGRFDEQYTDIFAVQDSIADRVTAALAVQLSSVEQQRLARRPTSDTVAYDLFLKGRYHWNRRSSPVDLQKAIDYYSQAVARDPQFALAYSGLADALAVQAVFAARQPRDVYPAALQAAERALQLDPDLAEAHATRGHIRLNFLHDWPAALEDFDEAIRHDPRYPMARVWRGFWLLFVGRTDEGIAELATAVELEPSSMPQVVTYARGLYSARRHGEAAAALERVVEVEPQNMLARALLASVYIELGRFDEALALASDVAGKSPGGYSVAAVALARAGRTDEARAALNRLVELAQHRYVPAYDIASVHAALGDADQAFQWLDRAFAEPSALLGNLRADPVMDPLRGDPRYREVERRLRLPEP</sequence>
<feature type="transmembrane region" description="Helical" evidence="1">
    <location>
        <begin position="14"/>
        <end position="32"/>
    </location>
</feature>
<dbReference type="InterPro" id="IPR019734">
    <property type="entry name" value="TPR_rpt"/>
</dbReference>
<protein>
    <submittedName>
        <fullName evidence="2">Adenylate cyclase protein</fullName>
    </submittedName>
</protein>
<dbReference type="Gene3D" id="3.40.50.10070">
    <property type="entry name" value="TolB, N-terminal domain"/>
    <property type="match status" value="1"/>
</dbReference>
<evidence type="ECO:0000256" key="1">
    <source>
        <dbReference type="SAM" id="Phobius"/>
    </source>
</evidence>
<keyword evidence="1" id="KW-0472">Membrane</keyword>
<accession>D9PKV0</accession>
<dbReference type="AlphaFoldDB" id="D9PKV0"/>
<dbReference type="Gene3D" id="1.25.40.10">
    <property type="entry name" value="Tetratricopeptide repeat domain"/>
    <property type="match status" value="4"/>
</dbReference>